<dbReference type="Gene3D" id="3.40.50.720">
    <property type="entry name" value="NAD(P)-binding Rossmann-like Domain"/>
    <property type="match status" value="1"/>
</dbReference>
<evidence type="ECO:0000313" key="2">
    <source>
        <dbReference type="EMBL" id="EEW26897.1"/>
    </source>
</evidence>
<comment type="caution">
    <text evidence="2">The sequence shown here is derived from an EMBL/GenBank/DDBJ whole genome shotgun (WGS) entry which is preliminary data.</text>
</comment>
<sequence>MTGKVLVLGASGGFGGAAAKAFAEAGWQVSRFTRGTDMVAAARGMDLIVNGLNPPGYHDWANLIPQITGQVLAAAKASGATVLVPGNVYVYGREPSPWGPDTPHRPVSRKGVIRATMEAQYREASAQGTRVILLRGGDFMQPDAPSSVLSRVVLKGVAKGRIVSLGDPAARRAHAYLPDMARAAVALADIRDTLPAFADVPFAGHCFSTNDLATEVARQTGKPEKVGRFAWWQLRLLAPFWELARELLEMRYLYDLPHSLSPAELDRLLPGFAVTPLQQVVALHLAAAGVRAG</sequence>
<proteinExistence type="predicted"/>
<protein>
    <submittedName>
        <fullName evidence="2">NAD-dependent epimerase/dehydratase</fullName>
    </submittedName>
</protein>
<feature type="domain" description="NAD-dependent epimerase/dehydratase" evidence="1">
    <location>
        <begin position="67"/>
        <end position="189"/>
    </location>
</feature>
<name>C8RWF4_9RHOB</name>
<dbReference type="STRING" id="371731.Rsw2DRAFT_0132"/>
<gene>
    <name evidence="2" type="ORF">Rsw2DRAFT_0132</name>
</gene>
<evidence type="ECO:0000313" key="3">
    <source>
        <dbReference type="Proteomes" id="UP000010121"/>
    </source>
</evidence>
<dbReference type="Pfam" id="PF01370">
    <property type="entry name" value="Epimerase"/>
    <property type="match status" value="1"/>
</dbReference>
<dbReference type="AlphaFoldDB" id="C8RWF4"/>
<organism evidence="2 3">
    <name type="scientific">Rhodobacter ferrooxidans</name>
    <dbReference type="NCBI Taxonomy" id="371731"/>
    <lineage>
        <taxon>Bacteria</taxon>
        <taxon>Pseudomonadati</taxon>
        <taxon>Pseudomonadota</taxon>
        <taxon>Alphaproteobacteria</taxon>
        <taxon>Rhodobacterales</taxon>
        <taxon>Rhodobacter group</taxon>
        <taxon>Rhodobacter</taxon>
    </lineage>
</organism>
<keyword evidence="3" id="KW-1185">Reference proteome</keyword>
<dbReference type="InterPro" id="IPR001509">
    <property type="entry name" value="Epimerase_deHydtase"/>
</dbReference>
<evidence type="ECO:0000259" key="1">
    <source>
        <dbReference type="Pfam" id="PF01370"/>
    </source>
</evidence>
<dbReference type="OrthoDB" id="7170465at2"/>
<dbReference type="SUPFAM" id="SSF51735">
    <property type="entry name" value="NAD(P)-binding Rossmann-fold domains"/>
    <property type="match status" value="1"/>
</dbReference>
<reference evidence="2 3" key="1">
    <citation type="submission" date="2009-08" db="EMBL/GenBank/DDBJ databases">
        <title>The draft genome of Rhodobacter sp. SW2.</title>
        <authorList>
            <consortium name="US DOE Joint Genome Institute (JGI-PGF)"/>
            <person name="Lucas S."/>
            <person name="Copeland A."/>
            <person name="Lapidus A."/>
            <person name="Glavina del Rio T."/>
            <person name="Tice H."/>
            <person name="Bruce D."/>
            <person name="Goodwin L."/>
            <person name="Pitluck S."/>
            <person name="Larimer F."/>
            <person name="Land M.L."/>
            <person name="Hauser L."/>
            <person name="Emerson D."/>
        </authorList>
    </citation>
    <scope>NUCLEOTIDE SEQUENCE [LARGE SCALE GENOMIC DNA]</scope>
    <source>
        <strain evidence="2 3">SW2</strain>
    </source>
</reference>
<dbReference type="Proteomes" id="UP000010121">
    <property type="component" value="Unassembled WGS sequence"/>
</dbReference>
<dbReference type="InterPro" id="IPR036291">
    <property type="entry name" value="NAD(P)-bd_dom_sf"/>
</dbReference>
<dbReference type="RefSeq" id="WP_008027011.1">
    <property type="nucleotide sequence ID" value="NZ_ACYY01000001.1"/>
</dbReference>
<accession>C8RWF4</accession>
<dbReference type="eggNOG" id="COG0451">
    <property type="taxonomic scope" value="Bacteria"/>
</dbReference>
<dbReference type="EMBL" id="ACYY01000001">
    <property type="protein sequence ID" value="EEW26897.1"/>
    <property type="molecule type" value="Genomic_DNA"/>
</dbReference>